<keyword evidence="3" id="KW-1185">Reference proteome</keyword>
<dbReference type="AlphaFoldDB" id="A0A9E7J9U0"/>
<feature type="region of interest" description="Disordered" evidence="1">
    <location>
        <begin position="61"/>
        <end position="83"/>
    </location>
</feature>
<evidence type="ECO:0000313" key="2">
    <source>
        <dbReference type="EMBL" id="URD72512.1"/>
    </source>
</evidence>
<protein>
    <submittedName>
        <fullName evidence="2">Uncharacterized protein</fullName>
    </submittedName>
</protein>
<evidence type="ECO:0000256" key="1">
    <source>
        <dbReference type="SAM" id="MobiDB-lite"/>
    </source>
</evidence>
<gene>
    <name evidence="2" type="ORF">MUK42_09080</name>
</gene>
<reference evidence="2" key="1">
    <citation type="submission" date="2022-05" db="EMBL/GenBank/DDBJ databases">
        <title>The Musa troglodytarum L. genome provides insights into the mechanism of non-climacteric behaviour and enrichment of carotenoids.</title>
        <authorList>
            <person name="Wang J."/>
        </authorList>
    </citation>
    <scope>NUCLEOTIDE SEQUENCE</scope>
    <source>
        <tissue evidence="2">Leaf</tissue>
    </source>
</reference>
<dbReference type="EMBL" id="CP097502">
    <property type="protein sequence ID" value="URD72512.1"/>
    <property type="molecule type" value="Genomic_DNA"/>
</dbReference>
<dbReference type="PANTHER" id="PTHR33132:SF92">
    <property type="entry name" value="SERINE-RICH PROTEIN"/>
    <property type="match status" value="1"/>
</dbReference>
<evidence type="ECO:0000313" key="3">
    <source>
        <dbReference type="Proteomes" id="UP001055439"/>
    </source>
</evidence>
<dbReference type="Proteomes" id="UP001055439">
    <property type="component" value="Chromosome 1"/>
</dbReference>
<organism evidence="2 3">
    <name type="scientific">Musa troglodytarum</name>
    <name type="common">fe'i banana</name>
    <dbReference type="NCBI Taxonomy" id="320322"/>
    <lineage>
        <taxon>Eukaryota</taxon>
        <taxon>Viridiplantae</taxon>
        <taxon>Streptophyta</taxon>
        <taxon>Embryophyta</taxon>
        <taxon>Tracheophyta</taxon>
        <taxon>Spermatophyta</taxon>
        <taxon>Magnoliopsida</taxon>
        <taxon>Liliopsida</taxon>
        <taxon>Zingiberales</taxon>
        <taxon>Musaceae</taxon>
        <taxon>Musa</taxon>
    </lineage>
</organism>
<dbReference type="OrthoDB" id="1932391at2759"/>
<sequence>MGSFFLLLRVLLPSHAPALPLVLLLFDCFLVLSRSEMTTEELKPGKSERIERSLVEDAKTGTLAISSPRDGDRRPVLTKQSSQRVSCLCSPTTHAGSFRCRLHRSSLRPSTGSVGSELSELASRLKS</sequence>
<feature type="compositionally biased region" description="Polar residues" evidence="1">
    <location>
        <begin position="107"/>
        <end position="116"/>
    </location>
</feature>
<name>A0A9E7J9U0_9LILI</name>
<accession>A0A9E7J9U0</accession>
<proteinExistence type="predicted"/>
<feature type="region of interest" description="Disordered" evidence="1">
    <location>
        <begin position="106"/>
        <end position="127"/>
    </location>
</feature>
<dbReference type="PANTHER" id="PTHR33132">
    <property type="entry name" value="OSJNBB0118P14.9 PROTEIN"/>
    <property type="match status" value="1"/>
</dbReference>